<reference evidence="1 2" key="1">
    <citation type="journal article" date="2017" name="Int. J. Syst. Evol. Microbiol.">
        <title>Marinicauda algicola sp. nov., isolated from a marine red alga Rhodosorus marinus.</title>
        <authorList>
            <person name="Jeong S.E."/>
            <person name="Jeon S.H."/>
            <person name="Chun B.H."/>
            <person name="Kim D.W."/>
            <person name="Jeon C.O."/>
        </authorList>
    </citation>
    <scope>NUCLEOTIDE SEQUENCE [LARGE SCALE GENOMIC DNA]</scope>
    <source>
        <strain evidence="1 2">JCM 31718</strain>
    </source>
</reference>
<sequence>MSTQDRIETAILDLVHARGPGKSICPSEAAKEAFGEAWNDYMRPVRQAAIHLARQGRITILRKGRPADPENFKGVYRLALPHEGGDGG</sequence>
<dbReference type="Proteomes" id="UP000308054">
    <property type="component" value="Unassembled WGS sequence"/>
</dbReference>
<dbReference type="OrthoDB" id="7631458at2"/>
<name>A0A4S2H2R1_9PROT</name>
<organism evidence="1 2">
    <name type="scientific">Marinicauda algicola</name>
    <dbReference type="NCBI Taxonomy" id="2029849"/>
    <lineage>
        <taxon>Bacteria</taxon>
        <taxon>Pseudomonadati</taxon>
        <taxon>Pseudomonadota</taxon>
        <taxon>Alphaproteobacteria</taxon>
        <taxon>Maricaulales</taxon>
        <taxon>Maricaulaceae</taxon>
        <taxon>Marinicauda</taxon>
    </lineage>
</organism>
<dbReference type="InterPro" id="IPR036388">
    <property type="entry name" value="WH-like_DNA-bd_sf"/>
</dbReference>
<keyword evidence="2" id="KW-1185">Reference proteome</keyword>
<dbReference type="EMBL" id="SRXW01000001">
    <property type="protein sequence ID" value="TGY89621.1"/>
    <property type="molecule type" value="Genomic_DNA"/>
</dbReference>
<proteinExistence type="predicted"/>
<dbReference type="InterPro" id="IPR021660">
    <property type="entry name" value="DUF3253"/>
</dbReference>
<accession>A0A4S2H2R1</accession>
<dbReference type="RefSeq" id="WP_135994120.1">
    <property type="nucleotide sequence ID" value="NZ_CP071057.1"/>
</dbReference>
<comment type="caution">
    <text evidence="1">The sequence shown here is derived from an EMBL/GenBank/DDBJ whole genome shotgun (WGS) entry which is preliminary data.</text>
</comment>
<dbReference type="AlphaFoldDB" id="A0A4S2H2R1"/>
<dbReference type="SUPFAM" id="SSF46785">
    <property type="entry name" value="Winged helix' DNA-binding domain"/>
    <property type="match status" value="1"/>
</dbReference>
<dbReference type="Pfam" id="PF11625">
    <property type="entry name" value="DUF3253"/>
    <property type="match status" value="1"/>
</dbReference>
<gene>
    <name evidence="1" type="ORF">E5163_00290</name>
</gene>
<protein>
    <submittedName>
        <fullName evidence="1">DUF3253 domain-containing protein</fullName>
    </submittedName>
</protein>
<dbReference type="InterPro" id="IPR036390">
    <property type="entry name" value="WH_DNA-bd_sf"/>
</dbReference>
<evidence type="ECO:0000313" key="1">
    <source>
        <dbReference type="EMBL" id="TGY89621.1"/>
    </source>
</evidence>
<dbReference type="Gene3D" id="1.10.10.10">
    <property type="entry name" value="Winged helix-like DNA-binding domain superfamily/Winged helix DNA-binding domain"/>
    <property type="match status" value="1"/>
</dbReference>
<evidence type="ECO:0000313" key="2">
    <source>
        <dbReference type="Proteomes" id="UP000308054"/>
    </source>
</evidence>